<evidence type="ECO:0000313" key="2">
    <source>
        <dbReference type="EMBL" id="CAA9479985.1"/>
    </source>
</evidence>
<dbReference type="AlphaFoldDB" id="A0A6J4RSQ6"/>
<protein>
    <submittedName>
        <fullName evidence="2">Uncharacterized protein</fullName>
    </submittedName>
</protein>
<reference evidence="2" key="1">
    <citation type="submission" date="2020-02" db="EMBL/GenBank/DDBJ databases">
        <authorList>
            <person name="Meier V. D."/>
        </authorList>
    </citation>
    <scope>NUCLEOTIDE SEQUENCE</scope>
    <source>
        <strain evidence="2">AVDCRST_MAG69</strain>
    </source>
</reference>
<evidence type="ECO:0000256" key="1">
    <source>
        <dbReference type="SAM" id="MobiDB-lite"/>
    </source>
</evidence>
<dbReference type="EMBL" id="CADCVP010000092">
    <property type="protein sequence ID" value="CAA9479985.1"/>
    <property type="molecule type" value="Genomic_DNA"/>
</dbReference>
<name>A0A6J4RSQ6_9ACTN</name>
<feature type="non-terminal residue" evidence="2">
    <location>
        <position position="225"/>
    </location>
</feature>
<feature type="compositionally biased region" description="Basic residues" evidence="1">
    <location>
        <begin position="109"/>
        <end position="119"/>
    </location>
</feature>
<feature type="compositionally biased region" description="Basic residues" evidence="1">
    <location>
        <begin position="207"/>
        <end position="217"/>
    </location>
</feature>
<accession>A0A6J4RSQ6</accession>
<feature type="region of interest" description="Disordered" evidence="1">
    <location>
        <begin position="1"/>
        <end position="119"/>
    </location>
</feature>
<sequence>GSQCRPVCARAGQGEGPGRRQRRLRAGTQPRHQRRRPALDRRRPAGREDRSGAAQDVVAAQRPGTRRARQGARRRRRPHRGRGYLPSVRRRGQDPARRREPRSSSAQRGHLRRSHARLHRLASAEGVELASLPVLERRRRHLRAHGLRLGRIRRGRIRHSRRTPACGNHRRGIRSGGRRRRRRAQRLADLRPDRGGRHHFGADLPHGPRKRRRRGRGLHPAARSL</sequence>
<feature type="compositionally biased region" description="Basic residues" evidence="1">
    <location>
        <begin position="64"/>
        <end position="82"/>
    </location>
</feature>
<gene>
    <name evidence="2" type="ORF">AVDCRST_MAG69-681</name>
</gene>
<feature type="region of interest" description="Disordered" evidence="1">
    <location>
        <begin position="161"/>
        <end position="225"/>
    </location>
</feature>
<proteinExistence type="predicted"/>
<organism evidence="2">
    <name type="scientific">uncultured Solirubrobacteraceae bacterium</name>
    <dbReference type="NCBI Taxonomy" id="1162706"/>
    <lineage>
        <taxon>Bacteria</taxon>
        <taxon>Bacillati</taxon>
        <taxon>Actinomycetota</taxon>
        <taxon>Thermoleophilia</taxon>
        <taxon>Solirubrobacterales</taxon>
        <taxon>Solirubrobacteraceae</taxon>
        <taxon>environmental samples</taxon>
    </lineage>
</organism>
<feature type="compositionally biased region" description="Basic residues" evidence="1">
    <location>
        <begin position="19"/>
        <end position="36"/>
    </location>
</feature>
<feature type="compositionally biased region" description="Basic and acidic residues" evidence="1">
    <location>
        <begin position="37"/>
        <end position="51"/>
    </location>
</feature>
<feature type="non-terminal residue" evidence="2">
    <location>
        <position position="1"/>
    </location>
</feature>
<feature type="compositionally biased region" description="Basic and acidic residues" evidence="1">
    <location>
        <begin position="186"/>
        <end position="195"/>
    </location>
</feature>
<feature type="compositionally biased region" description="Basic and acidic residues" evidence="1">
    <location>
        <begin position="91"/>
        <end position="102"/>
    </location>
</feature>
<feature type="compositionally biased region" description="Basic residues" evidence="1">
    <location>
        <begin position="161"/>
        <end position="185"/>
    </location>
</feature>